<evidence type="ECO:0000259" key="3">
    <source>
        <dbReference type="PROSITE" id="PS01031"/>
    </source>
</evidence>
<gene>
    <name evidence="4" type="ORF">E6K74_00785</name>
</gene>
<name>A0A538SYB1_UNCEI</name>
<dbReference type="Pfam" id="PF00011">
    <property type="entry name" value="HSP20"/>
    <property type="match status" value="1"/>
</dbReference>
<evidence type="ECO:0000256" key="1">
    <source>
        <dbReference type="PROSITE-ProRule" id="PRU00285"/>
    </source>
</evidence>
<evidence type="ECO:0000313" key="5">
    <source>
        <dbReference type="Proteomes" id="UP000319829"/>
    </source>
</evidence>
<accession>A0A538SYB1</accession>
<dbReference type="InterPro" id="IPR031107">
    <property type="entry name" value="Small_HSP"/>
</dbReference>
<comment type="caution">
    <text evidence="4">The sequence shown here is derived from an EMBL/GenBank/DDBJ whole genome shotgun (WGS) entry which is preliminary data.</text>
</comment>
<comment type="similarity">
    <text evidence="1 2">Belongs to the small heat shock protein (HSP20) family.</text>
</comment>
<dbReference type="PANTHER" id="PTHR11527">
    <property type="entry name" value="HEAT-SHOCK PROTEIN 20 FAMILY MEMBER"/>
    <property type="match status" value="1"/>
</dbReference>
<dbReference type="EMBL" id="VBOU01000003">
    <property type="protein sequence ID" value="TMQ56244.1"/>
    <property type="molecule type" value="Genomic_DNA"/>
</dbReference>
<dbReference type="InterPro" id="IPR008978">
    <property type="entry name" value="HSP20-like_chaperone"/>
</dbReference>
<proteinExistence type="inferred from homology"/>
<dbReference type="CDD" id="cd06464">
    <property type="entry name" value="ACD_sHsps-like"/>
    <property type="match status" value="1"/>
</dbReference>
<feature type="domain" description="SHSP" evidence="3">
    <location>
        <begin position="37"/>
        <end position="149"/>
    </location>
</feature>
<dbReference type="Gene3D" id="2.60.40.790">
    <property type="match status" value="1"/>
</dbReference>
<dbReference type="PROSITE" id="PS01031">
    <property type="entry name" value="SHSP"/>
    <property type="match status" value="1"/>
</dbReference>
<sequence length="150" mass="17324">MNTLIRWPIREISSVQDEMNKVFSDVFGRRWLTDEGGKGVVWQPPVDIVEQPDRYVVHVELPGMKLEDIKITLEDNQLVIRGEKTRTEEQQNAAYHRLERVHGTFERSFTLTQAVKSDKIEATYRDGVLEVTVPKAEEAKAREIPIKVAH</sequence>
<organism evidence="4 5">
    <name type="scientific">Eiseniibacteriota bacterium</name>
    <dbReference type="NCBI Taxonomy" id="2212470"/>
    <lineage>
        <taxon>Bacteria</taxon>
        <taxon>Candidatus Eiseniibacteriota</taxon>
    </lineage>
</organism>
<dbReference type="Proteomes" id="UP000319829">
    <property type="component" value="Unassembled WGS sequence"/>
</dbReference>
<protein>
    <submittedName>
        <fullName evidence="4">Hsp20/alpha crystallin family protein</fullName>
    </submittedName>
</protein>
<dbReference type="InterPro" id="IPR002068">
    <property type="entry name" value="A-crystallin/Hsp20_dom"/>
</dbReference>
<reference evidence="4 5" key="1">
    <citation type="journal article" date="2019" name="Nat. Microbiol.">
        <title>Mediterranean grassland soil C-N compound turnover is dependent on rainfall and depth, and is mediated by genomically divergent microorganisms.</title>
        <authorList>
            <person name="Diamond S."/>
            <person name="Andeer P.F."/>
            <person name="Li Z."/>
            <person name="Crits-Christoph A."/>
            <person name="Burstein D."/>
            <person name="Anantharaman K."/>
            <person name="Lane K.R."/>
            <person name="Thomas B.C."/>
            <person name="Pan C."/>
            <person name="Northen T.R."/>
            <person name="Banfield J.F."/>
        </authorList>
    </citation>
    <scope>NUCLEOTIDE SEQUENCE [LARGE SCALE GENOMIC DNA]</scope>
    <source>
        <strain evidence="4">WS_4</strain>
    </source>
</reference>
<dbReference type="SUPFAM" id="SSF49764">
    <property type="entry name" value="HSP20-like chaperones"/>
    <property type="match status" value="1"/>
</dbReference>
<evidence type="ECO:0000256" key="2">
    <source>
        <dbReference type="RuleBase" id="RU003616"/>
    </source>
</evidence>
<evidence type="ECO:0000313" key="4">
    <source>
        <dbReference type="EMBL" id="TMQ56244.1"/>
    </source>
</evidence>
<dbReference type="AlphaFoldDB" id="A0A538SYB1"/>